<dbReference type="InterPro" id="IPR038695">
    <property type="entry name" value="Saro_0823-like_sf"/>
</dbReference>
<proteinExistence type="predicted"/>
<organism evidence="1 2">
    <name type="scientific">Candidatus Vogelbacteria bacterium CG22_combo_CG10-13_8_21_14_all_37_9</name>
    <dbReference type="NCBI Taxonomy" id="1975046"/>
    <lineage>
        <taxon>Bacteria</taxon>
        <taxon>Candidatus Vogeliibacteriota</taxon>
    </lineage>
</organism>
<dbReference type="Pfam" id="PF02643">
    <property type="entry name" value="DUF192"/>
    <property type="match status" value="1"/>
</dbReference>
<reference evidence="1 2" key="1">
    <citation type="submission" date="2017-09" db="EMBL/GenBank/DDBJ databases">
        <title>Depth-based differentiation of microbial function through sediment-hosted aquifers and enrichment of novel symbionts in the deep terrestrial subsurface.</title>
        <authorList>
            <person name="Probst A.J."/>
            <person name="Ladd B."/>
            <person name="Jarett J.K."/>
            <person name="Geller-Mcgrath D.E."/>
            <person name="Sieber C.M."/>
            <person name="Emerson J.B."/>
            <person name="Anantharaman K."/>
            <person name="Thomas B.C."/>
            <person name="Malmstrom R."/>
            <person name="Stieglmeier M."/>
            <person name="Klingl A."/>
            <person name="Woyke T."/>
            <person name="Ryan C.M."/>
            <person name="Banfield J.F."/>
        </authorList>
    </citation>
    <scope>NUCLEOTIDE SEQUENCE [LARGE SCALE GENOMIC DNA]</scope>
    <source>
        <strain evidence="1">CG22_combo_CG10-13_8_21_14_all_37_9</strain>
    </source>
</reference>
<dbReference type="InterPro" id="IPR003795">
    <property type="entry name" value="DUF192"/>
</dbReference>
<dbReference type="Proteomes" id="UP000229334">
    <property type="component" value="Unassembled WGS sequence"/>
</dbReference>
<dbReference type="EMBL" id="PCSX01000038">
    <property type="protein sequence ID" value="PIP58004.1"/>
    <property type="molecule type" value="Genomic_DNA"/>
</dbReference>
<name>A0A2H0BK87_9BACT</name>
<comment type="caution">
    <text evidence="1">The sequence shown here is derived from an EMBL/GenBank/DDBJ whole genome shotgun (WGS) entry which is preliminary data.</text>
</comment>
<dbReference type="Gene3D" id="2.60.120.1140">
    <property type="entry name" value="Protein of unknown function DUF192"/>
    <property type="match status" value="1"/>
</dbReference>
<dbReference type="PANTHER" id="PTHR37953:SF1">
    <property type="entry name" value="UPF0127 PROTEIN MJ1496"/>
    <property type="match status" value="1"/>
</dbReference>
<accession>A0A2H0BK87</accession>
<sequence length="156" mass="17349">MSAPKHIFALGLLVLVILGFGRQADSFIFSIKKNLSPYQTPITIGQTKLLVKIAKTKAEQKRGLSGQANLPAQAGLLFVFANPGQPKFWMKEMKFPLDLIWLDANRKIVAISPNLNPDTYPQTFSSQQAVQYVLEVNAGLAQQQHLKIGDQLKFKN</sequence>
<evidence type="ECO:0000313" key="1">
    <source>
        <dbReference type="EMBL" id="PIP58004.1"/>
    </source>
</evidence>
<evidence type="ECO:0008006" key="3">
    <source>
        <dbReference type="Google" id="ProtNLM"/>
    </source>
</evidence>
<gene>
    <name evidence="1" type="ORF">COX02_02530</name>
</gene>
<evidence type="ECO:0000313" key="2">
    <source>
        <dbReference type="Proteomes" id="UP000229334"/>
    </source>
</evidence>
<dbReference type="PANTHER" id="PTHR37953">
    <property type="entry name" value="UPF0127 PROTEIN MJ1496"/>
    <property type="match status" value="1"/>
</dbReference>
<dbReference type="AlphaFoldDB" id="A0A2H0BK87"/>
<protein>
    <recommendedName>
        <fullName evidence="3">DUF192 domain-containing protein</fullName>
    </recommendedName>
</protein>